<evidence type="ECO:0000256" key="2">
    <source>
        <dbReference type="ARBA" id="ARBA00009523"/>
    </source>
</evidence>
<evidence type="ECO:0000256" key="16">
    <source>
        <dbReference type="ARBA" id="ARBA00079910"/>
    </source>
</evidence>
<keyword evidence="9" id="KW-1015">Disulfide bond</keyword>
<dbReference type="Proteomes" id="UP000887567">
    <property type="component" value="Unplaced"/>
</dbReference>
<evidence type="ECO:0000256" key="8">
    <source>
        <dbReference type="ARBA" id="ARBA00023136"/>
    </source>
</evidence>
<dbReference type="PANTHER" id="PTHR11785:SF512">
    <property type="entry name" value="SOBREMESA, ISOFORM B"/>
    <property type="match status" value="1"/>
</dbReference>
<evidence type="ECO:0000256" key="7">
    <source>
        <dbReference type="ARBA" id="ARBA00022989"/>
    </source>
</evidence>
<dbReference type="KEGG" id="epa:110252264"/>
<feature type="transmembrane region" description="Helical" evidence="20">
    <location>
        <begin position="189"/>
        <end position="208"/>
    </location>
</feature>
<evidence type="ECO:0000256" key="1">
    <source>
        <dbReference type="ARBA" id="ARBA00004424"/>
    </source>
</evidence>
<dbReference type="RefSeq" id="XP_020914702.1">
    <property type="nucleotide sequence ID" value="XM_021059043.2"/>
</dbReference>
<feature type="compositionally biased region" description="Polar residues" evidence="19">
    <location>
        <begin position="1"/>
        <end position="17"/>
    </location>
</feature>
<comment type="catalytic activity">
    <reaction evidence="13">
        <text>L-cysteine(out) + L-arginine(in) = L-cysteine(in) + L-arginine(out)</text>
        <dbReference type="Rhea" id="RHEA:71071"/>
        <dbReference type="ChEBI" id="CHEBI:32682"/>
        <dbReference type="ChEBI" id="CHEBI:35235"/>
    </reaction>
    <physiologicalReaction direction="left-to-right" evidence="13">
        <dbReference type="Rhea" id="RHEA:71072"/>
    </physiologicalReaction>
</comment>
<evidence type="ECO:0000256" key="14">
    <source>
        <dbReference type="ARBA" id="ARBA00052732"/>
    </source>
</evidence>
<dbReference type="PIRSF" id="PIRSF006060">
    <property type="entry name" value="AA_transporter"/>
    <property type="match status" value="1"/>
</dbReference>
<name>A0A913Y3T2_EXADI</name>
<reference evidence="21" key="1">
    <citation type="submission" date="2022-11" db="UniProtKB">
        <authorList>
            <consortium name="EnsemblMetazoa"/>
        </authorList>
    </citation>
    <scope>IDENTIFICATION</scope>
</reference>
<feature type="transmembrane region" description="Helical" evidence="20">
    <location>
        <begin position="448"/>
        <end position="469"/>
    </location>
</feature>
<dbReference type="Gene3D" id="1.20.1740.10">
    <property type="entry name" value="Amino acid/polyamine transporter I"/>
    <property type="match status" value="1"/>
</dbReference>
<evidence type="ECO:0000256" key="10">
    <source>
        <dbReference type="ARBA" id="ARBA00051323"/>
    </source>
</evidence>
<sequence>MEDQPSSNATKSSSDGSSEGLVVESRGETAAEIGLKRTLGVPGGVSLLVGTIIGAGIFATPRFIMMYTGSVGLNLVIWSVCGIFALCGGLCYLELGTLIPRSGAEYTYILEAFGPLPAFLYSWLHVIWLKPAGVSILITFGTYVLEPFYPGCSEKKEFVPYIKLIAALAVVIITFVNCASVKWAARMQIVFTAAKMIAIVMLIVTGIVRIAQGHVSQFVNAFEGSTTDPGLIGLAFYNGLYAYDGWNLLNLITEEVKEPNRNLPVCMLIGIPVVTISYILVMIGYLTVLTPQELITSNAVAVTFADRMYGVMAWIIPVLVACSCFGCANGAAFGGGRLLFASAREGHLPRFLAMVHKKRFTPMPALLFNFFVTILFILPDASTFETLLNIFSLIQWFVYGVSFLIVILLRYKKKDAHRPYKVWIGIPCFMLIISIYLVVAPIYQAPYNSLFCASATLLGVPFYFLFVHYKAVPKGIMDRYDKLILWLQKILDVELPNNPVMKTHPDE</sequence>
<evidence type="ECO:0000256" key="12">
    <source>
        <dbReference type="ARBA" id="ARBA00051835"/>
    </source>
</evidence>
<comment type="catalytic activity">
    <reaction evidence="12">
        <text>L-histidine(out) + L-arginine(in) = L-histidine(in) + L-arginine(out)</text>
        <dbReference type="Rhea" id="RHEA:71063"/>
        <dbReference type="ChEBI" id="CHEBI:32682"/>
        <dbReference type="ChEBI" id="CHEBI:57595"/>
    </reaction>
    <physiologicalReaction direction="left-to-right" evidence="12">
        <dbReference type="Rhea" id="RHEA:71064"/>
    </physiologicalReaction>
</comment>
<comment type="subcellular location">
    <subcellularLocation>
        <location evidence="1">Apical cell membrane</location>
        <topology evidence="1">Multi-pass membrane protein</topology>
    </subcellularLocation>
</comment>
<comment type="catalytic activity">
    <reaction evidence="14">
        <text>L-leucine(out) + L-arginine(in) = L-leucine(in) + L-arginine(out)</text>
        <dbReference type="Rhea" id="RHEA:71059"/>
        <dbReference type="ChEBI" id="CHEBI:32682"/>
        <dbReference type="ChEBI" id="CHEBI:57427"/>
    </reaction>
    <physiologicalReaction direction="left-to-right" evidence="14">
        <dbReference type="Rhea" id="RHEA:71060"/>
    </physiologicalReaction>
</comment>
<feature type="transmembrane region" description="Helical" evidence="20">
    <location>
        <begin position="107"/>
        <end position="126"/>
    </location>
</feature>
<evidence type="ECO:0000256" key="17">
    <source>
        <dbReference type="ARBA" id="ARBA00083296"/>
    </source>
</evidence>
<evidence type="ECO:0000256" key="3">
    <source>
        <dbReference type="ARBA" id="ARBA00022448"/>
    </source>
</evidence>
<accession>A0A913Y3T2</accession>
<keyword evidence="22" id="KW-1185">Reference proteome</keyword>
<dbReference type="EnsemblMetazoa" id="XM_021059043.2">
    <property type="protein sequence ID" value="XP_020914702.1"/>
    <property type="gene ID" value="LOC110252264"/>
</dbReference>
<dbReference type="Pfam" id="PF13520">
    <property type="entry name" value="AA_permease_2"/>
    <property type="match status" value="1"/>
</dbReference>
<keyword evidence="3" id="KW-0813">Transport</keyword>
<keyword evidence="7 20" id="KW-1133">Transmembrane helix</keyword>
<dbReference type="AlphaFoldDB" id="A0A913Y3T2"/>
<evidence type="ECO:0000256" key="19">
    <source>
        <dbReference type="SAM" id="MobiDB-lite"/>
    </source>
</evidence>
<evidence type="ECO:0000256" key="20">
    <source>
        <dbReference type="SAM" id="Phobius"/>
    </source>
</evidence>
<evidence type="ECO:0000256" key="18">
    <source>
        <dbReference type="ARBA" id="ARBA00093193"/>
    </source>
</evidence>
<dbReference type="FunFam" id="1.20.1740.10:FF:000015">
    <property type="entry name" value="B(0,+)-type amino acid transporter 1"/>
    <property type="match status" value="1"/>
</dbReference>
<feature type="transmembrane region" description="Helical" evidence="20">
    <location>
        <begin position="360"/>
        <end position="378"/>
    </location>
</feature>
<comment type="catalytic activity">
    <reaction evidence="10">
        <text>L-lysine(out) + L-arginine(in) = L-lysine(in) + L-arginine(out)</text>
        <dbReference type="Rhea" id="RHEA:70827"/>
        <dbReference type="ChEBI" id="CHEBI:32551"/>
        <dbReference type="ChEBI" id="CHEBI:32682"/>
    </reaction>
    <physiologicalReaction direction="left-to-right" evidence="10">
        <dbReference type="Rhea" id="RHEA:70828"/>
    </physiologicalReaction>
</comment>
<feature type="transmembrane region" description="Helical" evidence="20">
    <location>
        <begin position="265"/>
        <end position="288"/>
    </location>
</feature>
<evidence type="ECO:0000256" key="9">
    <source>
        <dbReference type="ARBA" id="ARBA00023157"/>
    </source>
</evidence>
<evidence type="ECO:0000256" key="4">
    <source>
        <dbReference type="ARBA" id="ARBA00022475"/>
    </source>
</evidence>
<evidence type="ECO:0000313" key="21">
    <source>
        <dbReference type="EnsemblMetazoa" id="XP_020914702.1"/>
    </source>
</evidence>
<organism evidence="21 22">
    <name type="scientific">Exaiptasia diaphana</name>
    <name type="common">Tropical sea anemone</name>
    <name type="synonym">Aiptasia pulchella</name>
    <dbReference type="NCBI Taxonomy" id="2652724"/>
    <lineage>
        <taxon>Eukaryota</taxon>
        <taxon>Metazoa</taxon>
        <taxon>Cnidaria</taxon>
        <taxon>Anthozoa</taxon>
        <taxon>Hexacorallia</taxon>
        <taxon>Actiniaria</taxon>
        <taxon>Aiptasiidae</taxon>
        <taxon>Exaiptasia</taxon>
    </lineage>
</organism>
<comment type="similarity">
    <text evidence="2">Belongs to the amino acid-polyamine-organocation (APC) superfamily.</text>
</comment>
<feature type="transmembrane region" description="Helical" evidence="20">
    <location>
        <begin position="422"/>
        <end position="442"/>
    </location>
</feature>
<keyword evidence="4" id="KW-1003">Cell membrane</keyword>
<protein>
    <recommendedName>
        <fullName evidence="15">b(0,+)-type amino acid transporter 1</fullName>
    </recommendedName>
    <alternativeName>
        <fullName evidence="16">Glycoprotein-associated amino acid transporter b0,+AT1</fullName>
    </alternativeName>
    <alternativeName>
        <fullName evidence="17">Solute carrier family 7 member 9</fullName>
    </alternativeName>
</protein>
<dbReference type="GO" id="GO:0015179">
    <property type="term" value="F:L-amino acid transmembrane transporter activity"/>
    <property type="evidence" value="ECO:0007669"/>
    <property type="project" value="TreeGrafter"/>
</dbReference>
<evidence type="ECO:0000256" key="5">
    <source>
        <dbReference type="ARBA" id="ARBA00022553"/>
    </source>
</evidence>
<keyword evidence="5" id="KW-0597">Phosphoprotein</keyword>
<evidence type="ECO:0000313" key="22">
    <source>
        <dbReference type="Proteomes" id="UP000887567"/>
    </source>
</evidence>
<dbReference type="GO" id="GO:0016324">
    <property type="term" value="C:apical plasma membrane"/>
    <property type="evidence" value="ECO:0007669"/>
    <property type="project" value="UniProtKB-SubCell"/>
</dbReference>
<proteinExistence type="inferred from homology"/>
<keyword evidence="8 20" id="KW-0472">Membrane</keyword>
<dbReference type="InterPro" id="IPR050598">
    <property type="entry name" value="AminoAcid_Transporter"/>
</dbReference>
<evidence type="ECO:0000256" key="15">
    <source>
        <dbReference type="ARBA" id="ARBA00074336"/>
    </source>
</evidence>
<evidence type="ECO:0000256" key="11">
    <source>
        <dbReference type="ARBA" id="ARBA00051814"/>
    </source>
</evidence>
<evidence type="ECO:0000256" key="13">
    <source>
        <dbReference type="ARBA" id="ARBA00052179"/>
    </source>
</evidence>
<feature type="transmembrane region" description="Helical" evidence="20">
    <location>
        <begin position="390"/>
        <end position="410"/>
    </location>
</feature>
<dbReference type="PANTHER" id="PTHR11785">
    <property type="entry name" value="AMINO ACID TRANSPORTER"/>
    <property type="match status" value="1"/>
</dbReference>
<evidence type="ECO:0000256" key="6">
    <source>
        <dbReference type="ARBA" id="ARBA00022692"/>
    </source>
</evidence>
<comment type="catalytic activity">
    <reaction evidence="11">
        <text>L-cystine(out) + L-arginine(in) = L-cystine(in) + L-arginine(out)</text>
        <dbReference type="Rhea" id="RHEA:71075"/>
        <dbReference type="ChEBI" id="CHEBI:32682"/>
        <dbReference type="ChEBI" id="CHEBI:35491"/>
    </reaction>
    <physiologicalReaction direction="left-to-right" evidence="11">
        <dbReference type="Rhea" id="RHEA:71076"/>
    </physiologicalReaction>
</comment>
<dbReference type="OrthoDB" id="5982228at2759"/>
<feature type="transmembrane region" description="Helical" evidence="20">
    <location>
        <begin position="45"/>
        <end position="64"/>
    </location>
</feature>
<feature type="region of interest" description="Disordered" evidence="19">
    <location>
        <begin position="1"/>
        <end position="22"/>
    </location>
</feature>
<dbReference type="InterPro" id="IPR002293">
    <property type="entry name" value="AA/rel_permease1"/>
</dbReference>
<feature type="transmembrane region" description="Helical" evidence="20">
    <location>
        <begin position="308"/>
        <end position="340"/>
    </location>
</feature>
<dbReference type="GeneID" id="110252264"/>
<comment type="catalytic activity">
    <reaction evidence="18">
        <text>L-phenylalanine(out) + L-arginine(in) = L-phenylalanine(in) + L-arginine(out)</text>
        <dbReference type="Rhea" id="RHEA:71067"/>
        <dbReference type="ChEBI" id="CHEBI:32682"/>
        <dbReference type="ChEBI" id="CHEBI:58095"/>
    </reaction>
    <physiologicalReaction direction="left-to-right" evidence="18">
        <dbReference type="Rhea" id="RHEA:71068"/>
    </physiologicalReaction>
</comment>
<keyword evidence="6 20" id="KW-0812">Transmembrane</keyword>
<feature type="transmembrane region" description="Helical" evidence="20">
    <location>
        <begin position="76"/>
        <end position="95"/>
    </location>
</feature>
<feature type="transmembrane region" description="Helical" evidence="20">
    <location>
        <begin position="161"/>
        <end position="183"/>
    </location>
</feature>